<dbReference type="SMART" id="SM00028">
    <property type="entry name" value="TPR"/>
    <property type="match status" value="3"/>
</dbReference>
<organism evidence="4 5">
    <name type="scientific">Paenimyroides tangerinum</name>
    <dbReference type="NCBI Taxonomy" id="2488728"/>
    <lineage>
        <taxon>Bacteria</taxon>
        <taxon>Pseudomonadati</taxon>
        <taxon>Bacteroidota</taxon>
        <taxon>Flavobacteriia</taxon>
        <taxon>Flavobacteriales</taxon>
        <taxon>Flavobacteriaceae</taxon>
        <taxon>Paenimyroides</taxon>
    </lineage>
</organism>
<keyword evidence="3" id="KW-0472">Membrane</keyword>
<sequence length="511" mass="59374">MNESQRKDIQIISKVLLANLYAKKTKDISNKCAKLYDEALLLVKQSNNIGLQIWVESEIGFYFYKFYKYDDASDYFFNVSRLLIDIPNENIVDPISVLKYNAYFFTSINEKKISNLYLKRALTLTPKTQNDYAAMLNAIGCNYFSLKEYELANQYFNETILYAKKNSDSLRLAKGFGDLAQIYLLNKDFVNAERLLLNDIQISRNVKNPKNVMFAQIRLGNLYLEEKKYNQAKEVFNSALSYISTQDKLKKCELDVNKALLSIAISEKNNVQELTLLRKIEILRPIVDTIDGAELLKKISWKSKNEIANWKFESEKIKLEKASFMKTTFIIISVLLLCLLILFVFIYKRRFKLQQVNYENSILSAQLKQLKIEKALIEANDSLKSIKSYLIEKNNKIVQLESEIQELAVTSKTDVSKEKIELDKLISSHLMTDENWLMFKNSFIKEEPQLYNYIKTNFSDLSESNLRIVLLHKIGLKNQEIANLLGITIHGVKKAKQRLRLKYGESIEELV</sequence>
<evidence type="ECO:0000313" key="5">
    <source>
        <dbReference type="Proteomes" id="UP000275719"/>
    </source>
</evidence>
<keyword evidence="3" id="KW-0812">Transmembrane</keyword>
<feature type="transmembrane region" description="Helical" evidence="3">
    <location>
        <begin position="328"/>
        <end position="347"/>
    </location>
</feature>
<keyword evidence="5" id="KW-1185">Reference proteome</keyword>
<protein>
    <submittedName>
        <fullName evidence="4">Uncharacterized protein</fullName>
    </submittedName>
</protein>
<evidence type="ECO:0000256" key="2">
    <source>
        <dbReference type="SAM" id="Coils"/>
    </source>
</evidence>
<dbReference type="InterPro" id="IPR019734">
    <property type="entry name" value="TPR_rpt"/>
</dbReference>
<dbReference type="OrthoDB" id="1413523at2"/>
<accession>A0A3P3VXB0</accession>
<evidence type="ECO:0000256" key="3">
    <source>
        <dbReference type="SAM" id="Phobius"/>
    </source>
</evidence>
<dbReference type="InterPro" id="IPR011990">
    <property type="entry name" value="TPR-like_helical_dom_sf"/>
</dbReference>
<evidence type="ECO:0000313" key="4">
    <source>
        <dbReference type="EMBL" id="RRJ87114.1"/>
    </source>
</evidence>
<comment type="caution">
    <text evidence="4">The sequence shown here is derived from an EMBL/GenBank/DDBJ whole genome shotgun (WGS) entry which is preliminary data.</text>
</comment>
<dbReference type="RefSeq" id="WP_125020248.1">
    <property type="nucleotide sequence ID" value="NZ_RQVQ01000062.1"/>
</dbReference>
<keyword evidence="1" id="KW-0802">TPR repeat</keyword>
<dbReference type="InterPro" id="IPR016032">
    <property type="entry name" value="Sig_transdc_resp-reg_C-effctor"/>
</dbReference>
<name>A0A3P3VXB0_9FLAO</name>
<dbReference type="EMBL" id="RQVQ01000062">
    <property type="protein sequence ID" value="RRJ87114.1"/>
    <property type="molecule type" value="Genomic_DNA"/>
</dbReference>
<dbReference type="SUPFAM" id="SSF48452">
    <property type="entry name" value="TPR-like"/>
    <property type="match status" value="1"/>
</dbReference>
<keyword evidence="3" id="KW-1133">Transmembrane helix</keyword>
<dbReference type="GO" id="GO:0003677">
    <property type="term" value="F:DNA binding"/>
    <property type="evidence" value="ECO:0007669"/>
    <property type="project" value="InterPro"/>
</dbReference>
<feature type="repeat" description="TPR" evidence="1">
    <location>
        <begin position="213"/>
        <end position="246"/>
    </location>
</feature>
<dbReference type="Proteomes" id="UP000275719">
    <property type="component" value="Unassembled WGS sequence"/>
</dbReference>
<evidence type="ECO:0000256" key="1">
    <source>
        <dbReference type="PROSITE-ProRule" id="PRU00339"/>
    </source>
</evidence>
<proteinExistence type="predicted"/>
<dbReference type="Gene3D" id="1.25.40.10">
    <property type="entry name" value="Tetratricopeptide repeat domain"/>
    <property type="match status" value="1"/>
</dbReference>
<gene>
    <name evidence="4" type="ORF">EG240_15510</name>
</gene>
<dbReference type="PROSITE" id="PS50005">
    <property type="entry name" value="TPR"/>
    <property type="match status" value="1"/>
</dbReference>
<reference evidence="4 5" key="1">
    <citation type="submission" date="2018-11" db="EMBL/GenBank/DDBJ databases">
        <title>Flavobacterium sp. nov., YIM 102701-2 draft genome.</title>
        <authorList>
            <person name="Li G."/>
            <person name="Jiang Y."/>
        </authorList>
    </citation>
    <scope>NUCLEOTIDE SEQUENCE [LARGE SCALE GENOMIC DNA]</scope>
    <source>
        <strain evidence="4 5">YIM 102701-2</strain>
    </source>
</reference>
<dbReference type="SUPFAM" id="SSF46894">
    <property type="entry name" value="C-terminal effector domain of the bipartite response regulators"/>
    <property type="match status" value="1"/>
</dbReference>
<dbReference type="AlphaFoldDB" id="A0A3P3VXB0"/>
<dbReference type="GO" id="GO:0006355">
    <property type="term" value="P:regulation of DNA-templated transcription"/>
    <property type="evidence" value="ECO:0007669"/>
    <property type="project" value="InterPro"/>
</dbReference>
<keyword evidence="2" id="KW-0175">Coiled coil</keyword>
<feature type="coiled-coil region" evidence="2">
    <location>
        <begin position="353"/>
        <end position="410"/>
    </location>
</feature>